<evidence type="ECO:0000259" key="2">
    <source>
        <dbReference type="Pfam" id="PF02638"/>
    </source>
</evidence>
<dbReference type="EMBL" id="UINC01005670">
    <property type="protein sequence ID" value="SVA22802.1"/>
    <property type="molecule type" value="Genomic_DNA"/>
</dbReference>
<dbReference type="Pfam" id="PF02638">
    <property type="entry name" value="GHL10"/>
    <property type="match status" value="1"/>
</dbReference>
<dbReference type="SUPFAM" id="SSF51445">
    <property type="entry name" value="(Trans)glycosidases"/>
    <property type="match status" value="1"/>
</dbReference>
<accession>A0A381U3I0</accession>
<dbReference type="PANTHER" id="PTHR43405">
    <property type="entry name" value="GLYCOSYL HYDROLASE DIGH"/>
    <property type="match status" value="1"/>
</dbReference>
<protein>
    <recommendedName>
        <fullName evidence="2">Glycosyl hydrolase-like 10 domain-containing protein</fullName>
    </recommendedName>
</protein>
<keyword evidence="1" id="KW-0732">Signal</keyword>
<dbReference type="PANTHER" id="PTHR43405:SF1">
    <property type="entry name" value="GLYCOSYL HYDROLASE DIGH"/>
    <property type="match status" value="1"/>
</dbReference>
<name>A0A381U3I0_9ZZZZ</name>
<dbReference type="NCBIfam" id="TIGR04183">
    <property type="entry name" value="Por_Secre_tail"/>
    <property type="match status" value="1"/>
</dbReference>
<sequence length="621" mass="70961">MSLLLYNRSLFPKLILLLFSLIGYLQANPENEEFRATWVITWDHIDRNKNTAQNISHLQQIINDHKTANMNAILFQVRQSGTAYYSSAYEPWGYYAGYQDPGYDPLTKAIELAHEKGMEVHAWFNVFQTSSTRPGSPAYEHPEWICRDQNGTAMSSYRSLSPGLPAVREYTVKIAMEIVNNYDIDGLHLDYVRWNEHTNSIRQSLDTESEIAGLDGMISEEILSQLTQNRSGRYLYDYLHPYSGGIPSGYSSWEDWWRWSVTEFVSSLHDSIQRVKPHVRLSAAVLGKYNWSGWQGYGTVFQDGALWFNEGYLDHLMPMHYHWTTASGFTGMLSGDCPECWVSFIQDGIESGRSFTVGPGSYILADNNLWNNHSSIIGGCRSLDWVDGFQFFSYATWDDNNYFVPAGETFFRNLSKIKLNPITTYPPPSSPTLVLSELNNDQFQLISYPGEINEPVWLITYRSLDPNAGPDNANIIDIQFTQNPISIIDQQGINDTANTYLYFSTVADRYWNESTISNTVFSTSSPMPNSYTLNQNYPNPFNSQTEIVFSIPKLKNIKIEIWSLDGRLIKTLLDSRLIPGQYGIKWFGKNNSGKIQSTGIYFSTLSVDQKIIKTRKLIYVK</sequence>
<reference evidence="3" key="1">
    <citation type="submission" date="2018-05" db="EMBL/GenBank/DDBJ databases">
        <authorList>
            <person name="Lanie J.A."/>
            <person name="Ng W.-L."/>
            <person name="Kazmierczak K.M."/>
            <person name="Andrzejewski T.M."/>
            <person name="Davidsen T.M."/>
            <person name="Wayne K.J."/>
            <person name="Tettelin H."/>
            <person name="Glass J.I."/>
            <person name="Rusch D."/>
            <person name="Podicherti R."/>
            <person name="Tsui H.-C.T."/>
            <person name="Winkler M.E."/>
        </authorList>
    </citation>
    <scope>NUCLEOTIDE SEQUENCE</scope>
</reference>
<organism evidence="3">
    <name type="scientific">marine metagenome</name>
    <dbReference type="NCBI Taxonomy" id="408172"/>
    <lineage>
        <taxon>unclassified sequences</taxon>
        <taxon>metagenomes</taxon>
        <taxon>ecological metagenomes</taxon>
    </lineage>
</organism>
<dbReference type="AlphaFoldDB" id="A0A381U3I0"/>
<evidence type="ECO:0000256" key="1">
    <source>
        <dbReference type="ARBA" id="ARBA00022729"/>
    </source>
</evidence>
<dbReference type="InterPro" id="IPR026444">
    <property type="entry name" value="Secre_tail"/>
</dbReference>
<proteinExistence type="predicted"/>
<dbReference type="InterPro" id="IPR052177">
    <property type="entry name" value="Divisome_Glycosyl_Hydrolase"/>
</dbReference>
<gene>
    <name evidence="3" type="ORF">METZ01_LOCUS75656</name>
</gene>
<dbReference type="InterPro" id="IPR003790">
    <property type="entry name" value="GHL10"/>
</dbReference>
<dbReference type="Gene3D" id="2.60.40.4070">
    <property type="match status" value="1"/>
</dbReference>
<dbReference type="InterPro" id="IPR017853">
    <property type="entry name" value="GH"/>
</dbReference>
<feature type="domain" description="Glycosyl hydrolase-like 10" evidence="2">
    <location>
        <begin position="33"/>
        <end position="331"/>
    </location>
</feature>
<dbReference type="Gene3D" id="3.20.20.80">
    <property type="entry name" value="Glycosidases"/>
    <property type="match status" value="1"/>
</dbReference>
<evidence type="ECO:0000313" key="3">
    <source>
        <dbReference type="EMBL" id="SVA22802.1"/>
    </source>
</evidence>